<evidence type="ECO:0000256" key="1">
    <source>
        <dbReference type="ARBA" id="ARBA00006975"/>
    </source>
</evidence>
<dbReference type="GO" id="GO:0005759">
    <property type="term" value="C:mitochondrial matrix"/>
    <property type="evidence" value="ECO:0007669"/>
    <property type="project" value="TreeGrafter"/>
</dbReference>
<dbReference type="PRINTS" id="PR00297">
    <property type="entry name" value="CHAPERONIN10"/>
</dbReference>
<evidence type="ECO:0000256" key="5">
    <source>
        <dbReference type="ARBA" id="ARBA00031971"/>
    </source>
</evidence>
<dbReference type="Gene3D" id="2.30.33.40">
    <property type="entry name" value="GroES chaperonin"/>
    <property type="match status" value="1"/>
</dbReference>
<dbReference type="PROSITE" id="PS00681">
    <property type="entry name" value="CHAPERONINS_CPN10"/>
    <property type="match status" value="1"/>
</dbReference>
<dbReference type="PANTHER" id="PTHR10772:SF0">
    <property type="entry name" value="10 KDA HEAT SHOCK PROTEIN, MITOCHONDRIAL"/>
    <property type="match status" value="1"/>
</dbReference>
<proteinExistence type="inferred from homology"/>
<organism evidence="7 8">
    <name type="scientific">Oopsacas minuta</name>
    <dbReference type="NCBI Taxonomy" id="111878"/>
    <lineage>
        <taxon>Eukaryota</taxon>
        <taxon>Metazoa</taxon>
        <taxon>Porifera</taxon>
        <taxon>Hexactinellida</taxon>
        <taxon>Hexasterophora</taxon>
        <taxon>Lyssacinosida</taxon>
        <taxon>Leucopsacidae</taxon>
        <taxon>Oopsacas</taxon>
    </lineage>
</organism>
<keyword evidence="7" id="KW-0346">Stress response</keyword>
<dbReference type="InterPro" id="IPR018369">
    <property type="entry name" value="Chaprnonin_Cpn10_CS"/>
</dbReference>
<accession>A0AAV7JLM1</accession>
<evidence type="ECO:0000256" key="3">
    <source>
        <dbReference type="ARBA" id="ARBA00023186"/>
    </source>
</evidence>
<evidence type="ECO:0000256" key="6">
    <source>
        <dbReference type="RuleBase" id="RU003479"/>
    </source>
</evidence>
<dbReference type="InterPro" id="IPR011032">
    <property type="entry name" value="GroES-like_sf"/>
</dbReference>
<dbReference type="GO" id="GO:0046872">
    <property type="term" value="F:metal ion binding"/>
    <property type="evidence" value="ECO:0007669"/>
    <property type="project" value="TreeGrafter"/>
</dbReference>
<dbReference type="GO" id="GO:0051082">
    <property type="term" value="F:unfolded protein binding"/>
    <property type="evidence" value="ECO:0007669"/>
    <property type="project" value="TreeGrafter"/>
</dbReference>
<protein>
    <recommendedName>
        <fullName evidence="2">10 kDa heat shock protein, mitochondrial</fullName>
    </recommendedName>
    <alternativeName>
        <fullName evidence="4">10 kDa chaperonin</fullName>
    </alternativeName>
    <alternativeName>
        <fullName evidence="5">Chaperonin 10</fullName>
    </alternativeName>
</protein>
<dbReference type="Proteomes" id="UP001165289">
    <property type="component" value="Unassembled WGS sequence"/>
</dbReference>
<dbReference type="SUPFAM" id="SSF50129">
    <property type="entry name" value="GroES-like"/>
    <property type="match status" value="1"/>
</dbReference>
<dbReference type="InterPro" id="IPR037124">
    <property type="entry name" value="Chaperonin_GroES_sf"/>
</dbReference>
<dbReference type="PANTHER" id="PTHR10772">
    <property type="entry name" value="10 KDA HEAT SHOCK PROTEIN"/>
    <property type="match status" value="1"/>
</dbReference>
<dbReference type="GO" id="GO:0005524">
    <property type="term" value="F:ATP binding"/>
    <property type="evidence" value="ECO:0007669"/>
    <property type="project" value="InterPro"/>
</dbReference>
<dbReference type="InterPro" id="IPR020818">
    <property type="entry name" value="Chaperonin_GroES"/>
</dbReference>
<dbReference type="CDD" id="cd00320">
    <property type="entry name" value="cpn10"/>
    <property type="match status" value="1"/>
</dbReference>
<evidence type="ECO:0000313" key="8">
    <source>
        <dbReference type="Proteomes" id="UP001165289"/>
    </source>
</evidence>
<dbReference type="SMART" id="SM00883">
    <property type="entry name" value="Cpn10"/>
    <property type="match status" value="1"/>
</dbReference>
<keyword evidence="3 6" id="KW-0143">Chaperone</keyword>
<dbReference type="AlphaFoldDB" id="A0AAV7JLM1"/>
<evidence type="ECO:0000313" key="7">
    <source>
        <dbReference type="EMBL" id="KAI6649314.1"/>
    </source>
</evidence>
<comment type="similarity">
    <text evidence="1 6">Belongs to the GroES chaperonin family.</text>
</comment>
<comment type="caution">
    <text evidence="7">The sequence shown here is derived from an EMBL/GenBank/DDBJ whole genome shotgun (WGS) entry which is preliminary data.</text>
</comment>
<sequence length="101" mass="11225">MSAFRKFLPLFDRVLVRRAALETQTKGGLFIPEKAQSKTNRATVLAVGPGKRNENGKYIPLSVAMGEDVLIPEYGGTKITLQDEEFTLFRDSDFLGKFSPS</sequence>
<evidence type="ECO:0000256" key="4">
    <source>
        <dbReference type="ARBA" id="ARBA00029976"/>
    </source>
</evidence>
<dbReference type="EMBL" id="JAKMXF010000321">
    <property type="protein sequence ID" value="KAI6649314.1"/>
    <property type="molecule type" value="Genomic_DNA"/>
</dbReference>
<gene>
    <name evidence="7" type="ORF">LOD99_11680</name>
</gene>
<keyword evidence="8" id="KW-1185">Reference proteome</keyword>
<dbReference type="FunFam" id="2.30.33.40:FF:000002">
    <property type="entry name" value="10 kDa chaperonin, mitochondrial"/>
    <property type="match status" value="1"/>
</dbReference>
<dbReference type="Pfam" id="PF00166">
    <property type="entry name" value="Cpn10"/>
    <property type="match status" value="1"/>
</dbReference>
<dbReference type="GO" id="GO:0044183">
    <property type="term" value="F:protein folding chaperone"/>
    <property type="evidence" value="ECO:0007669"/>
    <property type="project" value="InterPro"/>
</dbReference>
<name>A0AAV7JLM1_9METZ</name>
<reference evidence="7 8" key="1">
    <citation type="journal article" date="2023" name="BMC Biol.">
        <title>The compact genome of the sponge Oopsacas minuta (Hexactinellida) is lacking key metazoan core genes.</title>
        <authorList>
            <person name="Santini S."/>
            <person name="Schenkelaars Q."/>
            <person name="Jourda C."/>
            <person name="Duchesne M."/>
            <person name="Belahbib H."/>
            <person name="Rocher C."/>
            <person name="Selva M."/>
            <person name="Riesgo A."/>
            <person name="Vervoort M."/>
            <person name="Leys S.P."/>
            <person name="Kodjabachian L."/>
            <person name="Le Bivic A."/>
            <person name="Borchiellini C."/>
            <person name="Claverie J.M."/>
            <person name="Renard E."/>
        </authorList>
    </citation>
    <scope>NUCLEOTIDE SEQUENCE [LARGE SCALE GENOMIC DNA]</scope>
    <source>
        <strain evidence="7">SPO-2</strain>
    </source>
</reference>
<dbReference type="GO" id="GO:0051087">
    <property type="term" value="F:protein-folding chaperone binding"/>
    <property type="evidence" value="ECO:0007669"/>
    <property type="project" value="TreeGrafter"/>
</dbReference>
<dbReference type="HAMAP" id="MF_00580">
    <property type="entry name" value="CH10"/>
    <property type="match status" value="1"/>
</dbReference>
<evidence type="ECO:0000256" key="2">
    <source>
        <dbReference type="ARBA" id="ARBA00018842"/>
    </source>
</evidence>